<comment type="caution">
    <text evidence="6">The sequence shown here is derived from an EMBL/GenBank/DDBJ whole genome shotgun (WGS) entry which is preliminary data.</text>
</comment>
<protein>
    <recommendedName>
        <fullName evidence="3">subtilisin</fullName>
        <ecNumber evidence="3">3.4.21.62</ecNumber>
    </recommendedName>
</protein>
<dbReference type="GO" id="GO:0004252">
    <property type="term" value="F:serine-type endopeptidase activity"/>
    <property type="evidence" value="ECO:0007669"/>
    <property type="project" value="UniProtKB-EC"/>
</dbReference>
<dbReference type="InterPro" id="IPR023827">
    <property type="entry name" value="Peptidase_S8_Asp-AS"/>
</dbReference>
<sequence length="84" mass="9194">MARVDVERAWARVQELGVQSEEVVVAVIDSGVQLDHPDLRDMLWTNPGEIPGNGVPRPNTVDDDGNGYVDDVHGYNFFGGLGCR</sequence>
<evidence type="ECO:0000313" key="6">
    <source>
        <dbReference type="EMBL" id="OLP90482.1"/>
    </source>
</evidence>
<evidence type="ECO:0000256" key="1">
    <source>
        <dbReference type="ARBA" id="ARBA00022801"/>
    </source>
</evidence>
<gene>
    <name evidence="6" type="ORF">AK812_SmicGene27929</name>
</gene>
<keyword evidence="7" id="KW-1185">Reference proteome</keyword>
<dbReference type="InterPro" id="IPR000209">
    <property type="entry name" value="Peptidase_S8/S53_dom"/>
</dbReference>
<dbReference type="EMBL" id="LSRX01000708">
    <property type="protein sequence ID" value="OLP90482.1"/>
    <property type="molecule type" value="Genomic_DNA"/>
</dbReference>
<evidence type="ECO:0000313" key="7">
    <source>
        <dbReference type="Proteomes" id="UP000186817"/>
    </source>
</evidence>
<dbReference type="EC" id="3.4.21.62" evidence="3"/>
<organism evidence="6 7">
    <name type="scientific">Symbiodinium microadriaticum</name>
    <name type="common">Dinoflagellate</name>
    <name type="synonym">Zooxanthella microadriatica</name>
    <dbReference type="NCBI Taxonomy" id="2951"/>
    <lineage>
        <taxon>Eukaryota</taxon>
        <taxon>Sar</taxon>
        <taxon>Alveolata</taxon>
        <taxon>Dinophyceae</taxon>
        <taxon>Suessiales</taxon>
        <taxon>Symbiodiniaceae</taxon>
        <taxon>Symbiodinium</taxon>
    </lineage>
</organism>
<evidence type="ECO:0000256" key="2">
    <source>
        <dbReference type="ARBA" id="ARBA00023529"/>
    </source>
</evidence>
<dbReference type="PROSITE" id="PS00136">
    <property type="entry name" value="SUBTILASE_ASP"/>
    <property type="match status" value="1"/>
</dbReference>
<dbReference type="GO" id="GO:0006508">
    <property type="term" value="P:proteolysis"/>
    <property type="evidence" value="ECO:0007669"/>
    <property type="project" value="InterPro"/>
</dbReference>
<dbReference type="SUPFAM" id="SSF52743">
    <property type="entry name" value="Subtilisin-like"/>
    <property type="match status" value="1"/>
</dbReference>
<dbReference type="Proteomes" id="UP000186817">
    <property type="component" value="Unassembled WGS sequence"/>
</dbReference>
<reference evidence="6 7" key="1">
    <citation type="submission" date="2016-02" db="EMBL/GenBank/DDBJ databases">
        <title>Genome analysis of coral dinoflagellate symbionts highlights evolutionary adaptations to a symbiotic lifestyle.</title>
        <authorList>
            <person name="Aranda M."/>
            <person name="Li Y."/>
            <person name="Liew Y.J."/>
            <person name="Baumgarten S."/>
            <person name="Simakov O."/>
            <person name="Wilson M."/>
            <person name="Piel J."/>
            <person name="Ashoor H."/>
            <person name="Bougouffa S."/>
            <person name="Bajic V.B."/>
            <person name="Ryu T."/>
            <person name="Ravasi T."/>
            <person name="Bayer T."/>
            <person name="Micklem G."/>
            <person name="Kim H."/>
            <person name="Bhak J."/>
            <person name="Lajeunesse T.C."/>
            <person name="Voolstra C.R."/>
        </authorList>
    </citation>
    <scope>NUCLEOTIDE SEQUENCE [LARGE SCALE GENOMIC DNA]</scope>
    <source>
        <strain evidence="6 7">CCMP2467</strain>
    </source>
</reference>
<accession>A0A1Q9D5P8</accession>
<dbReference type="OrthoDB" id="531541at2759"/>
<evidence type="ECO:0000259" key="5">
    <source>
        <dbReference type="Pfam" id="PF00082"/>
    </source>
</evidence>
<comment type="catalytic activity">
    <reaction evidence="2">
        <text>Hydrolysis of proteins with broad specificity for peptide bonds, and a preference for a large uncharged residue in P1. Hydrolyzes peptide amides.</text>
        <dbReference type="EC" id="3.4.21.62"/>
    </reaction>
</comment>
<comment type="caution">
    <text evidence="4">Lacks conserved residue(s) required for the propagation of feature annotation.</text>
</comment>
<name>A0A1Q9D5P8_SYMMI</name>
<feature type="domain" description="Peptidase S8/S53" evidence="5">
    <location>
        <begin position="21"/>
        <end position="74"/>
    </location>
</feature>
<evidence type="ECO:0000256" key="3">
    <source>
        <dbReference type="ARBA" id="ARBA00023619"/>
    </source>
</evidence>
<keyword evidence="1" id="KW-0378">Hydrolase</keyword>
<evidence type="ECO:0000256" key="4">
    <source>
        <dbReference type="PROSITE-ProRule" id="PRU01240"/>
    </source>
</evidence>
<dbReference type="AlphaFoldDB" id="A0A1Q9D5P8"/>
<comment type="similarity">
    <text evidence="4">Belongs to the peptidase S8 family.</text>
</comment>
<dbReference type="Pfam" id="PF00082">
    <property type="entry name" value="Peptidase_S8"/>
    <property type="match status" value="1"/>
</dbReference>
<dbReference type="Gene3D" id="3.40.50.200">
    <property type="entry name" value="Peptidase S8/S53 domain"/>
    <property type="match status" value="1"/>
</dbReference>
<dbReference type="InterPro" id="IPR036852">
    <property type="entry name" value="Peptidase_S8/S53_dom_sf"/>
</dbReference>
<proteinExistence type="inferred from homology"/>
<dbReference type="PROSITE" id="PS51892">
    <property type="entry name" value="SUBTILASE"/>
    <property type="match status" value="1"/>
</dbReference>